<keyword evidence="10" id="KW-0966">Cell projection</keyword>
<dbReference type="PANTHER" id="PTHR34040">
    <property type="entry name" value="FLAGELLAR BIOSYNTHETIC PROTEIN FLIQ"/>
    <property type="match status" value="1"/>
</dbReference>
<comment type="function">
    <text evidence="9">Role in flagellar biosynthesis.</text>
</comment>
<evidence type="ECO:0000313" key="10">
    <source>
        <dbReference type="EMBL" id="UNK46815.1"/>
    </source>
</evidence>
<accession>A0ABY3W8Z9</accession>
<dbReference type="PANTHER" id="PTHR34040:SF2">
    <property type="entry name" value="FLAGELLAR BIOSYNTHETIC PROTEIN FLIQ"/>
    <property type="match status" value="1"/>
</dbReference>
<evidence type="ECO:0000256" key="3">
    <source>
        <dbReference type="ARBA" id="ARBA00021718"/>
    </source>
</evidence>
<dbReference type="InterPro" id="IPR006305">
    <property type="entry name" value="FliQ"/>
</dbReference>
<dbReference type="RefSeq" id="WP_127511122.1">
    <property type="nucleotide sequence ID" value="NZ_CP093326.1"/>
</dbReference>
<keyword evidence="6 9" id="KW-1133">Transmembrane helix</keyword>
<dbReference type="PRINTS" id="PR00952">
    <property type="entry name" value="TYPE3IMQPROT"/>
</dbReference>
<comment type="similarity">
    <text evidence="2 9">Belongs to the FliQ/MopD/SpaQ family.</text>
</comment>
<feature type="transmembrane region" description="Helical" evidence="9">
    <location>
        <begin position="20"/>
        <end position="39"/>
    </location>
</feature>
<keyword evidence="10" id="KW-0969">Cilium</keyword>
<evidence type="ECO:0000256" key="9">
    <source>
        <dbReference type="RuleBase" id="RU364090"/>
    </source>
</evidence>
<keyword evidence="7 9" id="KW-0472">Membrane</keyword>
<gene>
    <name evidence="9 10" type="primary">fliQ</name>
    <name evidence="10" type="ORF">MNQ99_05540</name>
</gene>
<evidence type="ECO:0000256" key="6">
    <source>
        <dbReference type="ARBA" id="ARBA00022989"/>
    </source>
</evidence>
<proteinExistence type="inferred from homology"/>
<keyword evidence="11" id="KW-1185">Reference proteome</keyword>
<reference evidence="10 11" key="1">
    <citation type="submission" date="2022-03" db="EMBL/GenBank/DDBJ databases">
        <title>Isotopic signatures of nitrous oxide derived from detoxification processes.</title>
        <authorList>
            <person name="Behrendt U."/>
            <person name="Buchen C."/>
            <person name="Well R."/>
            <person name="Ulrich A."/>
            <person name="Rohe L."/>
            <person name="Kolb S."/>
            <person name="Schloter M."/>
            <person name="Horn M.A."/>
            <person name="Augustin J."/>
        </authorList>
    </citation>
    <scope>NUCLEOTIDE SEQUENCE [LARGE SCALE GENOMIC DNA]</scope>
    <source>
        <strain evidence="10 11">S4-C24</strain>
    </source>
</reference>
<sequence>MDTNAVLDIGLQGLLIAAKLSAPVLVTALVVGFAVSLVQSMTQIQEITLSFVPKAVAVAVALLVCGHWMISEMVSFTQEMFEKIPGLLGGG</sequence>
<evidence type="ECO:0000256" key="1">
    <source>
        <dbReference type="ARBA" id="ARBA00004651"/>
    </source>
</evidence>
<evidence type="ECO:0000256" key="4">
    <source>
        <dbReference type="ARBA" id="ARBA00022475"/>
    </source>
</evidence>
<evidence type="ECO:0000256" key="8">
    <source>
        <dbReference type="ARBA" id="ARBA00023143"/>
    </source>
</evidence>
<keyword evidence="8 9" id="KW-0975">Bacterial flagellum</keyword>
<keyword evidence="5 9" id="KW-0812">Transmembrane</keyword>
<comment type="subcellular location">
    <subcellularLocation>
        <location evidence="1 9">Cell membrane</location>
        <topology evidence="1">Multi-pass membrane protein</topology>
    </subcellularLocation>
    <subcellularLocation>
        <location evidence="9">Bacterial flagellum basal body</location>
    </subcellularLocation>
</comment>
<protein>
    <recommendedName>
        <fullName evidence="3 9">Flagellar biosynthetic protein FliQ</fullName>
    </recommendedName>
</protein>
<evidence type="ECO:0000256" key="5">
    <source>
        <dbReference type="ARBA" id="ARBA00022692"/>
    </source>
</evidence>
<evidence type="ECO:0000256" key="2">
    <source>
        <dbReference type="ARBA" id="ARBA00006156"/>
    </source>
</evidence>
<evidence type="ECO:0000313" key="11">
    <source>
        <dbReference type="Proteomes" id="UP000829069"/>
    </source>
</evidence>
<dbReference type="InterPro" id="IPR002191">
    <property type="entry name" value="Bac_export_3"/>
</dbReference>
<organism evidence="10 11">
    <name type="scientific">Arthrobacter sulfonylureivorans</name>
    <dbReference type="NCBI Taxonomy" id="2486855"/>
    <lineage>
        <taxon>Bacteria</taxon>
        <taxon>Bacillati</taxon>
        <taxon>Actinomycetota</taxon>
        <taxon>Actinomycetes</taxon>
        <taxon>Micrococcales</taxon>
        <taxon>Micrococcaceae</taxon>
        <taxon>Arthrobacter</taxon>
    </lineage>
</organism>
<dbReference type="PIRSF" id="PIRSF004669">
    <property type="entry name" value="FliQ"/>
    <property type="match status" value="1"/>
</dbReference>
<evidence type="ECO:0000256" key="7">
    <source>
        <dbReference type="ARBA" id="ARBA00023136"/>
    </source>
</evidence>
<keyword evidence="10" id="KW-0282">Flagellum</keyword>
<dbReference type="NCBIfam" id="TIGR01402">
    <property type="entry name" value="fliQ"/>
    <property type="match status" value="1"/>
</dbReference>
<keyword evidence="4 9" id="KW-1003">Cell membrane</keyword>
<dbReference type="Proteomes" id="UP000829069">
    <property type="component" value="Chromosome"/>
</dbReference>
<name>A0ABY3W8Z9_9MICC</name>
<feature type="transmembrane region" description="Helical" evidence="9">
    <location>
        <begin position="51"/>
        <end position="70"/>
    </location>
</feature>
<dbReference type="Pfam" id="PF01313">
    <property type="entry name" value="Bac_export_3"/>
    <property type="match status" value="1"/>
</dbReference>
<dbReference type="EMBL" id="CP093326">
    <property type="protein sequence ID" value="UNK46815.1"/>
    <property type="molecule type" value="Genomic_DNA"/>
</dbReference>